<dbReference type="RefSeq" id="WP_380055620.1">
    <property type="nucleotide sequence ID" value="NZ_JBHLTC010000040.1"/>
</dbReference>
<evidence type="ECO:0000313" key="2">
    <source>
        <dbReference type="EMBL" id="MFC0628761.1"/>
    </source>
</evidence>
<protein>
    <submittedName>
        <fullName evidence="2">Uncharacterized protein</fullName>
    </submittedName>
</protein>
<proteinExistence type="predicted"/>
<reference evidence="2 3" key="1">
    <citation type="submission" date="2024-09" db="EMBL/GenBank/DDBJ databases">
        <authorList>
            <person name="Sun Q."/>
            <person name="Mori K."/>
        </authorList>
    </citation>
    <scope>NUCLEOTIDE SEQUENCE [LARGE SCALE GENOMIC DNA]</scope>
    <source>
        <strain evidence="2 3">CGMCC 1.15906</strain>
    </source>
</reference>
<dbReference type="EMBL" id="JBHLTC010000040">
    <property type="protein sequence ID" value="MFC0628761.1"/>
    <property type="molecule type" value="Genomic_DNA"/>
</dbReference>
<accession>A0ABV6QXN8</accession>
<name>A0ABV6QXN8_9ACTN</name>
<gene>
    <name evidence="2" type="ORF">ACFFGN_32140</name>
</gene>
<sequence length="386" mass="40853">MADLPHPLGSEVPPGHPAHEWVRRIVGSVERRTGRPSQWNGRLYEEPSYDAQASVRPDHSLTGGPGDVIGPLENASTSRLPPAGHEAFKVRAAVASVTHEAIHLTSEYGDGEAAAEVGEVALDEGLTEAWALANVDAVLTDIGMDRQVPTVGSEHTVDSYPAYTAATGELTRGLSAASGRSPDEVRDHLLNTPRSERWNAAADLVIDGQFGDRVGPEDRAELRKHLIPEMRGGFERLPAVQWGYGLDVEKAAEGRQVGQQAVEGLRATTGRLQAQQHAFPGQPVPPAPERPPMYVTENSGRLVAPAPTPPPVPTGPKPTMAQILAERREKAAAAKGRPSPSEALKALDGQAPASGAVGQPATPQTASDAVRPPVVQLKQEKGRGVD</sequence>
<comment type="caution">
    <text evidence="2">The sequence shown here is derived from an EMBL/GenBank/DDBJ whole genome shotgun (WGS) entry which is preliminary data.</text>
</comment>
<feature type="region of interest" description="Disordered" evidence="1">
    <location>
        <begin position="276"/>
        <end position="386"/>
    </location>
</feature>
<evidence type="ECO:0000256" key="1">
    <source>
        <dbReference type="SAM" id="MobiDB-lite"/>
    </source>
</evidence>
<feature type="compositionally biased region" description="Pro residues" evidence="1">
    <location>
        <begin position="282"/>
        <end position="291"/>
    </location>
</feature>
<organism evidence="2 3">
    <name type="scientific">Kribbella deserti</name>
    <dbReference type="NCBI Taxonomy" id="1926257"/>
    <lineage>
        <taxon>Bacteria</taxon>
        <taxon>Bacillati</taxon>
        <taxon>Actinomycetota</taxon>
        <taxon>Actinomycetes</taxon>
        <taxon>Propionibacteriales</taxon>
        <taxon>Kribbellaceae</taxon>
        <taxon>Kribbella</taxon>
    </lineage>
</organism>
<feature type="compositionally biased region" description="Pro residues" evidence="1">
    <location>
        <begin position="306"/>
        <end position="316"/>
    </location>
</feature>
<keyword evidence="3" id="KW-1185">Reference proteome</keyword>
<evidence type="ECO:0000313" key="3">
    <source>
        <dbReference type="Proteomes" id="UP001589890"/>
    </source>
</evidence>
<feature type="region of interest" description="Disordered" evidence="1">
    <location>
        <begin position="53"/>
        <end position="75"/>
    </location>
</feature>
<dbReference type="Proteomes" id="UP001589890">
    <property type="component" value="Unassembled WGS sequence"/>
</dbReference>